<dbReference type="KEGG" id="psl:Psta_0816"/>
<dbReference type="InterPro" id="IPR003439">
    <property type="entry name" value="ABC_transporter-like_ATP-bd"/>
</dbReference>
<keyword evidence="2" id="KW-0813">Transport</keyword>
<dbReference type="SMART" id="SM00382">
    <property type="entry name" value="AAA"/>
    <property type="match status" value="1"/>
</dbReference>
<accession>D2R6C3</accession>
<dbReference type="OrthoDB" id="9804819at2"/>
<evidence type="ECO:0000256" key="2">
    <source>
        <dbReference type="ARBA" id="ARBA00022448"/>
    </source>
</evidence>
<dbReference type="EMBL" id="CP001848">
    <property type="protein sequence ID" value="ADB15501.1"/>
    <property type="molecule type" value="Genomic_DNA"/>
</dbReference>
<reference evidence="6 7" key="1">
    <citation type="journal article" date="2009" name="Stand. Genomic Sci.">
        <title>Complete genome sequence of Pirellula staleyi type strain (ATCC 27377).</title>
        <authorList>
            <person name="Clum A."/>
            <person name="Tindall B.J."/>
            <person name="Sikorski J."/>
            <person name="Ivanova N."/>
            <person name="Mavrommatis K."/>
            <person name="Lucas S."/>
            <person name="Glavina del Rio T."/>
            <person name="Nolan M."/>
            <person name="Chen F."/>
            <person name="Tice H."/>
            <person name="Pitluck S."/>
            <person name="Cheng J.F."/>
            <person name="Chertkov O."/>
            <person name="Brettin T."/>
            <person name="Han C."/>
            <person name="Detter J.C."/>
            <person name="Kuske C."/>
            <person name="Bruce D."/>
            <person name="Goodwin L."/>
            <person name="Ovchinikova G."/>
            <person name="Pati A."/>
            <person name="Mikhailova N."/>
            <person name="Chen A."/>
            <person name="Palaniappan K."/>
            <person name="Land M."/>
            <person name="Hauser L."/>
            <person name="Chang Y.J."/>
            <person name="Jeffries C.D."/>
            <person name="Chain P."/>
            <person name="Rohde M."/>
            <person name="Goker M."/>
            <person name="Bristow J."/>
            <person name="Eisen J.A."/>
            <person name="Markowitz V."/>
            <person name="Hugenholtz P."/>
            <person name="Kyrpides N.C."/>
            <person name="Klenk H.P."/>
            <person name="Lapidus A."/>
        </authorList>
    </citation>
    <scope>NUCLEOTIDE SEQUENCE [LARGE SCALE GENOMIC DNA]</scope>
    <source>
        <strain evidence="7">ATCC 27377 / DSM 6068 / ICPB 4128</strain>
    </source>
</reference>
<dbReference type="Pfam" id="PF00005">
    <property type="entry name" value="ABC_tran"/>
    <property type="match status" value="1"/>
</dbReference>
<evidence type="ECO:0000313" key="6">
    <source>
        <dbReference type="EMBL" id="ADB15501.1"/>
    </source>
</evidence>
<gene>
    <name evidence="6" type="ordered locus">Psta_0816</name>
</gene>
<feature type="domain" description="ABC transporter" evidence="5">
    <location>
        <begin position="11"/>
        <end position="246"/>
    </location>
</feature>
<keyword evidence="4" id="KW-0067">ATP-binding</keyword>
<dbReference type="AlphaFoldDB" id="D2R6C3"/>
<protein>
    <submittedName>
        <fullName evidence="6">ABC transporter related protein</fullName>
    </submittedName>
</protein>
<dbReference type="InterPro" id="IPR027417">
    <property type="entry name" value="P-loop_NTPase"/>
</dbReference>
<dbReference type="PROSITE" id="PS00211">
    <property type="entry name" value="ABC_TRANSPORTER_1"/>
    <property type="match status" value="1"/>
</dbReference>
<keyword evidence="3" id="KW-0547">Nucleotide-binding</keyword>
<evidence type="ECO:0000256" key="3">
    <source>
        <dbReference type="ARBA" id="ARBA00022741"/>
    </source>
</evidence>
<dbReference type="InterPro" id="IPR003593">
    <property type="entry name" value="AAA+_ATPase"/>
</dbReference>
<dbReference type="PANTHER" id="PTHR43335">
    <property type="entry name" value="ABC TRANSPORTER, ATP-BINDING PROTEIN"/>
    <property type="match status" value="1"/>
</dbReference>
<dbReference type="eggNOG" id="COG1131">
    <property type="taxonomic scope" value="Bacteria"/>
</dbReference>
<evidence type="ECO:0000256" key="1">
    <source>
        <dbReference type="ARBA" id="ARBA00005417"/>
    </source>
</evidence>
<dbReference type="CDD" id="cd03230">
    <property type="entry name" value="ABC_DR_subfamily_A"/>
    <property type="match status" value="1"/>
</dbReference>
<comment type="similarity">
    <text evidence="1">Belongs to the ABC transporter superfamily.</text>
</comment>
<dbReference type="PROSITE" id="PS50893">
    <property type="entry name" value="ABC_TRANSPORTER_2"/>
    <property type="match status" value="1"/>
</dbReference>
<evidence type="ECO:0000256" key="4">
    <source>
        <dbReference type="ARBA" id="ARBA00022840"/>
    </source>
</evidence>
<proteinExistence type="inferred from homology"/>
<dbReference type="GO" id="GO:0005524">
    <property type="term" value="F:ATP binding"/>
    <property type="evidence" value="ECO:0007669"/>
    <property type="project" value="UniProtKB-KW"/>
</dbReference>
<evidence type="ECO:0000259" key="5">
    <source>
        <dbReference type="PROSITE" id="PS50893"/>
    </source>
</evidence>
<organism evidence="6 7">
    <name type="scientific">Pirellula staleyi (strain ATCC 27377 / DSM 6068 / ICPB 4128)</name>
    <name type="common">Pirella staleyi</name>
    <dbReference type="NCBI Taxonomy" id="530564"/>
    <lineage>
        <taxon>Bacteria</taxon>
        <taxon>Pseudomonadati</taxon>
        <taxon>Planctomycetota</taxon>
        <taxon>Planctomycetia</taxon>
        <taxon>Pirellulales</taxon>
        <taxon>Pirellulaceae</taxon>
        <taxon>Pirellula</taxon>
    </lineage>
</organism>
<dbReference type="STRING" id="530564.Psta_0816"/>
<evidence type="ECO:0000313" key="7">
    <source>
        <dbReference type="Proteomes" id="UP000001887"/>
    </source>
</evidence>
<dbReference type="Gene3D" id="3.40.50.300">
    <property type="entry name" value="P-loop containing nucleotide triphosphate hydrolases"/>
    <property type="match status" value="1"/>
</dbReference>
<keyword evidence="7" id="KW-1185">Reference proteome</keyword>
<name>D2R6C3_PIRSD</name>
<sequence length="333" mass="36611">MIGSKSGDPAIDVVDLRKTYREGWIRPKQQEALKGISLRVERGEIFGLLGGNGAGKTTFIKILLGIIRRTSGQATLLGYPAGDKRGRQLVGYLPENLRVPRHMTGLVALEYYGNLSGLTTSEVRKRRGPLLEKVGLAVRAKDPVRTYSKGMLQRLGLAQAMLHDPDIYILDEPTDGLDPSARAQVRSFLADLKQQGKTVFLNSHILQEVELICDRVAILDRGNLKQVERVENITSGRLTKNGSADARVELIVTFDLQGPPELIASVLASTVITSLQQFTPLEQRVVAKLGDQTEVDAIVDRLRSVGVSVVGLSRQRMSLEQHYLEIVAQAVTE</sequence>
<dbReference type="InterPro" id="IPR017871">
    <property type="entry name" value="ABC_transporter-like_CS"/>
</dbReference>
<dbReference type="HOGENOM" id="CLU_000604_1_2_0"/>
<dbReference type="GO" id="GO:0016887">
    <property type="term" value="F:ATP hydrolysis activity"/>
    <property type="evidence" value="ECO:0007669"/>
    <property type="project" value="InterPro"/>
</dbReference>
<dbReference type="PANTHER" id="PTHR43335:SF2">
    <property type="entry name" value="ABC TRANSPORTER, ATP-BINDING PROTEIN"/>
    <property type="match status" value="1"/>
</dbReference>
<dbReference type="SUPFAM" id="SSF52540">
    <property type="entry name" value="P-loop containing nucleoside triphosphate hydrolases"/>
    <property type="match status" value="1"/>
</dbReference>
<dbReference type="Proteomes" id="UP000001887">
    <property type="component" value="Chromosome"/>
</dbReference>